<evidence type="ECO:0000313" key="3">
    <source>
        <dbReference type="EMBL" id="KKL25493.1"/>
    </source>
</evidence>
<accession>A0A0F9ENP6</accession>
<dbReference type="GO" id="GO:0004519">
    <property type="term" value="F:endonuclease activity"/>
    <property type="evidence" value="ECO:0007669"/>
    <property type="project" value="InterPro"/>
</dbReference>
<sequence length="323" mass="36392">FVNTLLGETWQERGEAPDWEKLYARRESYPIASVPEGVIFLTEGVDLQKDRILYEVVGWCLDKQSYSIDFAVIMGEPVESGAHVVTAETWKKLDVHLLRTYPGADGRQWPVAMSAIDAGYDTQTVYNYCRHKSMSRVIAVMGVATERSLVGLPSPVDVTWKGKRHQRGYKVWPVGGAVAKSELYGLLRLPVVPDGQAYPAGYCHFPEYGVEYFKQLTSEHLVPVTKQTGHVRHEWRVLPGRENHGLDMRVYARAAASVQGLDRARPPGDAPPPERPKPEPTSPQPDDEPPREKRARKTGKGGWLDTGRGKRRGRGDWLRGRRR</sequence>
<comment type="caution">
    <text evidence="3">The sequence shown here is derived from an EMBL/GenBank/DDBJ whole genome shotgun (WGS) entry which is preliminary data.</text>
</comment>
<feature type="region of interest" description="Disordered" evidence="1">
    <location>
        <begin position="258"/>
        <end position="323"/>
    </location>
</feature>
<organism evidence="3">
    <name type="scientific">marine sediment metagenome</name>
    <dbReference type="NCBI Taxonomy" id="412755"/>
    <lineage>
        <taxon>unclassified sequences</taxon>
        <taxon>metagenomes</taxon>
        <taxon>ecological metagenomes</taxon>
    </lineage>
</organism>
<proteinExistence type="predicted"/>
<gene>
    <name evidence="3" type="ORF">LCGC14_2404720</name>
</gene>
<reference evidence="3" key="1">
    <citation type="journal article" date="2015" name="Nature">
        <title>Complex archaea that bridge the gap between prokaryotes and eukaryotes.</title>
        <authorList>
            <person name="Spang A."/>
            <person name="Saw J.H."/>
            <person name="Jorgensen S.L."/>
            <person name="Zaremba-Niedzwiedzka K."/>
            <person name="Martijn J."/>
            <person name="Lind A.E."/>
            <person name="van Eijk R."/>
            <person name="Schleper C."/>
            <person name="Guy L."/>
            <person name="Ettema T.J."/>
        </authorList>
    </citation>
    <scope>NUCLEOTIDE SEQUENCE</scope>
</reference>
<evidence type="ECO:0000259" key="2">
    <source>
        <dbReference type="Pfam" id="PF20454"/>
    </source>
</evidence>
<dbReference type="AlphaFoldDB" id="A0A0F9ENP6"/>
<feature type="domain" description="Terminase large subunit GpA endonuclease" evidence="2">
    <location>
        <begin position="1"/>
        <end position="264"/>
    </location>
</feature>
<protein>
    <recommendedName>
        <fullName evidence="2">Terminase large subunit GpA endonuclease domain-containing protein</fullName>
    </recommendedName>
</protein>
<name>A0A0F9ENP6_9ZZZZ</name>
<dbReference type="EMBL" id="LAZR01036193">
    <property type="protein sequence ID" value="KKL25493.1"/>
    <property type="molecule type" value="Genomic_DNA"/>
</dbReference>
<feature type="compositionally biased region" description="Basic and acidic residues" evidence="1">
    <location>
        <begin position="314"/>
        <end position="323"/>
    </location>
</feature>
<dbReference type="Pfam" id="PF20454">
    <property type="entry name" value="GpA_nuclease"/>
    <property type="match status" value="1"/>
</dbReference>
<dbReference type="InterPro" id="IPR046454">
    <property type="entry name" value="GpA_endonuclease"/>
</dbReference>
<evidence type="ECO:0000256" key="1">
    <source>
        <dbReference type="SAM" id="MobiDB-lite"/>
    </source>
</evidence>
<feature type="compositionally biased region" description="Basic and acidic residues" evidence="1">
    <location>
        <begin position="262"/>
        <end position="278"/>
    </location>
</feature>
<feature type="non-terminal residue" evidence="3">
    <location>
        <position position="1"/>
    </location>
</feature>